<keyword evidence="4 5" id="KW-0975">Bacterial flagellum</keyword>
<dbReference type="Proteomes" id="UP001170713">
    <property type="component" value="Unassembled WGS sequence"/>
</dbReference>
<evidence type="ECO:0000313" key="9">
    <source>
        <dbReference type="Proteomes" id="UP001170288"/>
    </source>
</evidence>
<sequence length="351" mass="38431">MILKYFFIIALLLSSLYSQTIKDISNIIGIRENQLIGYGLIVGLAGTGDKSKFTMQSLQNLLRNSYIKIPAGSINSKNIAAVMVTADLPPFARQGDKIKVNISTIGDAKSVDHGELLITQLKGVDGNVYALAQGTIVANENNKTTGFIYDGATVENEINFDLQSEDSIQLSLLKNSAKNADLIETKINDTFGKKLATALDTRTIDVKKPDGMSIVKFISLVQNIELESSFKKKLIIDMNRESILAGGDIVIDPVTIARDTFTIRINKTGLGEVDWNNPTINTGVDIGDDVRIADKPVIDINNAMINTKNPPTVADLVRSMKVMKLPMKEIIDTLKMIKDMGAIDVDIELRE</sequence>
<evidence type="ECO:0000313" key="8">
    <source>
        <dbReference type="EMBL" id="MDN5113408.1"/>
    </source>
</evidence>
<evidence type="ECO:0000256" key="5">
    <source>
        <dbReference type="HAMAP-Rule" id="MF_00416"/>
    </source>
</evidence>
<dbReference type="EMBL" id="JAQJJC010000002">
    <property type="protein sequence ID" value="MDN5113408.1"/>
    <property type="molecule type" value="Genomic_DNA"/>
</dbReference>
<evidence type="ECO:0000256" key="2">
    <source>
        <dbReference type="ARBA" id="ARBA00004117"/>
    </source>
</evidence>
<comment type="subcellular location">
    <subcellularLocation>
        <location evidence="2 5">Bacterial flagellum basal body</location>
    </subcellularLocation>
</comment>
<comment type="subunit">
    <text evidence="5">The basal body constitutes a major portion of the flagellar organelle and consists of four rings (L,P,S, and M) mounted on a central rod.</text>
</comment>
<dbReference type="Proteomes" id="UP001171529">
    <property type="component" value="Unassembled WGS sequence"/>
</dbReference>
<dbReference type="EMBL" id="JAPZCX010000016">
    <property type="protein sequence ID" value="MDN5071222.1"/>
    <property type="molecule type" value="Genomic_DNA"/>
</dbReference>
<comment type="function">
    <text evidence="1 5">Assembles around the rod to form the L-ring and probably protects the motor/basal body from shearing forces during rotation.</text>
</comment>
<dbReference type="GO" id="GO:0030288">
    <property type="term" value="C:outer membrane-bounded periplasmic space"/>
    <property type="evidence" value="ECO:0007669"/>
    <property type="project" value="InterPro"/>
</dbReference>
<dbReference type="GeneID" id="24304515"/>
<comment type="similarity">
    <text evidence="5">Belongs to the FlgI family.</text>
</comment>
<accession>A0AAP4PH44</accession>
<evidence type="ECO:0000256" key="3">
    <source>
        <dbReference type="ARBA" id="ARBA00022729"/>
    </source>
</evidence>
<protein>
    <recommendedName>
        <fullName evidence="5">Flagellar P-ring protein</fullName>
    </recommendedName>
    <alternativeName>
        <fullName evidence="5">Basal body P-ring protein</fullName>
    </alternativeName>
</protein>
<dbReference type="InterPro" id="IPR001782">
    <property type="entry name" value="Flag_FlgI"/>
</dbReference>
<comment type="caution">
    <text evidence="7">The sequence shown here is derived from an EMBL/GenBank/DDBJ whole genome shotgun (WGS) entry which is preliminary data.</text>
</comment>
<evidence type="ECO:0000256" key="1">
    <source>
        <dbReference type="ARBA" id="ARBA00002591"/>
    </source>
</evidence>
<evidence type="ECO:0000313" key="6">
    <source>
        <dbReference type="EMBL" id="MDN5063141.1"/>
    </source>
</evidence>
<dbReference type="PANTHER" id="PTHR30381:SF0">
    <property type="entry name" value="FLAGELLAR P-RING PROTEIN"/>
    <property type="match status" value="1"/>
</dbReference>
<dbReference type="EMBL" id="JAPZDC010000001">
    <property type="protein sequence ID" value="MDN5063141.1"/>
    <property type="molecule type" value="Genomic_DNA"/>
</dbReference>
<dbReference type="GO" id="GO:0009428">
    <property type="term" value="C:bacterial-type flagellum basal body, distal rod, P ring"/>
    <property type="evidence" value="ECO:0007669"/>
    <property type="project" value="InterPro"/>
</dbReference>
<proteinExistence type="inferred from homology"/>
<keyword evidence="7" id="KW-0966">Cell projection</keyword>
<keyword evidence="3" id="KW-0732">Signal</keyword>
<dbReference type="HAMAP" id="MF_00416">
    <property type="entry name" value="FlgI"/>
    <property type="match status" value="1"/>
</dbReference>
<dbReference type="AlphaFoldDB" id="A0AAP4PH44"/>
<dbReference type="RefSeq" id="WP_046996971.1">
    <property type="nucleotide sequence ID" value="NZ_BMQR01000001.1"/>
</dbReference>
<dbReference type="Proteomes" id="UP001170288">
    <property type="component" value="Unassembled WGS sequence"/>
</dbReference>
<keyword evidence="7" id="KW-0969">Cilium</keyword>
<gene>
    <name evidence="5" type="primary">flgI</name>
    <name evidence="7" type="ORF">O8C76_09300</name>
    <name evidence="6" type="ORF">O8C91_02925</name>
    <name evidence="8" type="ORF">PJV88_02000</name>
</gene>
<dbReference type="GO" id="GO:0071973">
    <property type="term" value="P:bacterial-type flagellum-dependent cell motility"/>
    <property type="evidence" value="ECO:0007669"/>
    <property type="project" value="InterPro"/>
</dbReference>
<reference evidence="7" key="1">
    <citation type="submission" date="2022-12" db="EMBL/GenBank/DDBJ databases">
        <authorList>
            <person name="Uljanovas D."/>
        </authorList>
    </citation>
    <scope>NUCLEOTIDE SEQUENCE</scope>
    <source>
        <strain evidence="6">RCM39</strain>
        <strain evidence="7">RCM69</strain>
        <strain evidence="8">W48</strain>
    </source>
</reference>
<dbReference type="PANTHER" id="PTHR30381">
    <property type="entry name" value="FLAGELLAR P-RING PERIPLASMIC PROTEIN FLGI"/>
    <property type="match status" value="1"/>
</dbReference>
<dbReference type="Pfam" id="PF02119">
    <property type="entry name" value="FlgI"/>
    <property type="match status" value="1"/>
</dbReference>
<organism evidence="7 9">
    <name type="scientific">Aliarcobacter butzleri</name>
    <dbReference type="NCBI Taxonomy" id="28197"/>
    <lineage>
        <taxon>Bacteria</taxon>
        <taxon>Pseudomonadati</taxon>
        <taxon>Campylobacterota</taxon>
        <taxon>Epsilonproteobacteria</taxon>
        <taxon>Campylobacterales</taxon>
        <taxon>Arcobacteraceae</taxon>
        <taxon>Aliarcobacter</taxon>
    </lineage>
</organism>
<reference evidence="7" key="2">
    <citation type="journal article" date="2023" name="Microorganisms">
        <title>Genomic Characterization of Arcobacter butzleri Strains Isolated from Various Sources in Lithuania.</title>
        <authorList>
            <person name="Uljanovas D."/>
            <person name="Golz G."/>
            <person name="Fleischmann S."/>
            <person name="Kudirkiene E."/>
            <person name="Kasetiene N."/>
            <person name="Grineviciene A."/>
            <person name="Tamuleviciene E."/>
            <person name="Aksomaitiene J."/>
            <person name="Alter T."/>
            <person name="Malakauskas M."/>
        </authorList>
    </citation>
    <scope>NUCLEOTIDE SEQUENCE</scope>
    <source>
        <strain evidence="6">RCM39</strain>
        <strain evidence="7">RCM69</strain>
        <strain evidence="8">W48</strain>
    </source>
</reference>
<dbReference type="PRINTS" id="PR01010">
    <property type="entry name" value="FLGPRINGFLGI"/>
</dbReference>
<dbReference type="GO" id="GO:0005198">
    <property type="term" value="F:structural molecule activity"/>
    <property type="evidence" value="ECO:0007669"/>
    <property type="project" value="InterPro"/>
</dbReference>
<evidence type="ECO:0000313" key="7">
    <source>
        <dbReference type="EMBL" id="MDN5071222.1"/>
    </source>
</evidence>
<name>A0AAP4PH44_9BACT</name>
<evidence type="ECO:0000256" key="4">
    <source>
        <dbReference type="ARBA" id="ARBA00023143"/>
    </source>
</evidence>
<keyword evidence="7" id="KW-0282">Flagellum</keyword>